<name>A0A1T4PWB6_9FUSO</name>
<gene>
    <name evidence="2" type="ORF">SAMN02745174_02076</name>
</gene>
<evidence type="ECO:0000313" key="3">
    <source>
        <dbReference type="Proteomes" id="UP000191153"/>
    </source>
</evidence>
<reference evidence="2 3" key="1">
    <citation type="submission" date="2017-02" db="EMBL/GenBank/DDBJ databases">
        <authorList>
            <person name="Peterson S.W."/>
        </authorList>
    </citation>
    <scope>NUCLEOTIDE SEQUENCE [LARGE SCALE GENOMIC DNA]</scope>
    <source>
        <strain evidence="2 3">ATCC 700028</strain>
    </source>
</reference>
<keyword evidence="3" id="KW-1185">Reference proteome</keyword>
<dbReference type="AlphaFoldDB" id="A0A1T4PWB6"/>
<keyword evidence="1" id="KW-0175">Coiled coil</keyword>
<feature type="coiled-coil region" evidence="1">
    <location>
        <begin position="12"/>
        <end position="53"/>
    </location>
</feature>
<dbReference type="Proteomes" id="UP000191153">
    <property type="component" value="Unassembled WGS sequence"/>
</dbReference>
<dbReference type="EMBL" id="FUWX01000016">
    <property type="protein sequence ID" value="SJZ95759.1"/>
    <property type="molecule type" value="Genomic_DNA"/>
</dbReference>
<protein>
    <submittedName>
        <fullName evidence="2">Uncharacterized protein</fullName>
    </submittedName>
</protein>
<dbReference type="STRING" id="180163.SAMN02745174_02076"/>
<evidence type="ECO:0000313" key="2">
    <source>
        <dbReference type="EMBL" id="SJZ95759.1"/>
    </source>
</evidence>
<sequence length="75" mass="8750">MKKEYITLENKKMNIKREITDNKLEISSLEKKVRSLKSKNSKLETKIAEINGEQVKLISRGRTPKIYLNKTKGMI</sequence>
<evidence type="ECO:0000256" key="1">
    <source>
        <dbReference type="SAM" id="Coils"/>
    </source>
</evidence>
<dbReference type="Gene3D" id="1.20.5.170">
    <property type="match status" value="1"/>
</dbReference>
<organism evidence="2 3">
    <name type="scientific">Cetobacterium ceti</name>
    <dbReference type="NCBI Taxonomy" id="180163"/>
    <lineage>
        <taxon>Bacteria</taxon>
        <taxon>Fusobacteriati</taxon>
        <taxon>Fusobacteriota</taxon>
        <taxon>Fusobacteriia</taxon>
        <taxon>Fusobacteriales</taxon>
        <taxon>Fusobacteriaceae</taxon>
        <taxon>Cetobacterium</taxon>
    </lineage>
</organism>
<accession>A0A1T4PWB6</accession>
<dbReference type="RefSeq" id="WP_078694527.1">
    <property type="nucleotide sequence ID" value="NZ_FUWX01000016.1"/>
</dbReference>
<proteinExistence type="predicted"/>